<dbReference type="STRING" id="60517.A0A0R3VZ67"/>
<evidence type="ECO:0000313" key="3">
    <source>
        <dbReference type="WBParaSite" id="TASK_0000271101-mRNA-1"/>
    </source>
</evidence>
<proteinExistence type="predicted"/>
<dbReference type="AlphaFoldDB" id="A0A0R3VZ67"/>
<dbReference type="Proteomes" id="UP000282613">
    <property type="component" value="Unassembled WGS sequence"/>
</dbReference>
<dbReference type="GO" id="GO:0033017">
    <property type="term" value="C:sarcoplasmic reticulum membrane"/>
    <property type="evidence" value="ECO:0007669"/>
    <property type="project" value="TreeGrafter"/>
</dbReference>
<gene>
    <name evidence="1" type="ORF">TASK_LOCUS2712</name>
</gene>
<evidence type="ECO:0000313" key="1">
    <source>
        <dbReference type="EMBL" id="VDK25950.1"/>
    </source>
</evidence>
<name>A0A0R3VZ67_TAEAS</name>
<dbReference type="GO" id="GO:0014808">
    <property type="term" value="P:release of sequestered calcium ion into cytosol by sarcoplasmic reticulum"/>
    <property type="evidence" value="ECO:0007669"/>
    <property type="project" value="TreeGrafter"/>
</dbReference>
<reference evidence="1 2" key="2">
    <citation type="submission" date="2018-11" db="EMBL/GenBank/DDBJ databases">
        <authorList>
            <consortium name="Pathogen Informatics"/>
        </authorList>
    </citation>
    <scope>NUCLEOTIDE SEQUENCE [LARGE SCALE GENOMIC DNA]</scope>
</reference>
<dbReference type="GO" id="GO:0006941">
    <property type="term" value="P:striated muscle contraction"/>
    <property type="evidence" value="ECO:0007669"/>
    <property type="project" value="TreeGrafter"/>
</dbReference>
<dbReference type="GO" id="GO:0034704">
    <property type="term" value="C:calcium channel complex"/>
    <property type="evidence" value="ECO:0007669"/>
    <property type="project" value="TreeGrafter"/>
</dbReference>
<organism evidence="3">
    <name type="scientific">Taenia asiatica</name>
    <name type="common">Asian tapeworm</name>
    <dbReference type="NCBI Taxonomy" id="60517"/>
    <lineage>
        <taxon>Eukaryota</taxon>
        <taxon>Metazoa</taxon>
        <taxon>Spiralia</taxon>
        <taxon>Lophotrochozoa</taxon>
        <taxon>Platyhelminthes</taxon>
        <taxon>Cestoda</taxon>
        <taxon>Eucestoda</taxon>
        <taxon>Cyclophyllidea</taxon>
        <taxon>Taeniidae</taxon>
        <taxon>Taenia</taxon>
    </lineage>
</organism>
<sequence length="133" mass="15481">MSRFREDKPIRMFSRHQNLTQTSEDMKLLVMVALLLLERYFSTLKSHSTNSYSSALIEEKKMATMLFTKLFPLQRLKIRCFGAGVNVTISCLKCLIECLDIKAIVKISYAEDFVRLRLMPFFSLYADDLNLII</sequence>
<dbReference type="WBParaSite" id="TASK_0000271101-mRNA-1">
    <property type="protein sequence ID" value="TASK_0000271101-mRNA-1"/>
    <property type="gene ID" value="TASK_0000271101"/>
</dbReference>
<dbReference type="PANTHER" id="PTHR46399">
    <property type="entry name" value="B30.2/SPRY DOMAIN-CONTAINING PROTEIN"/>
    <property type="match status" value="1"/>
</dbReference>
<keyword evidence="2" id="KW-1185">Reference proteome</keyword>
<dbReference type="GO" id="GO:0005790">
    <property type="term" value="C:smooth endoplasmic reticulum"/>
    <property type="evidence" value="ECO:0007669"/>
    <property type="project" value="TreeGrafter"/>
</dbReference>
<dbReference type="InterPro" id="IPR015925">
    <property type="entry name" value="Ryanodine_IP3_receptor"/>
</dbReference>
<reference evidence="3" key="1">
    <citation type="submission" date="2017-02" db="UniProtKB">
        <authorList>
            <consortium name="WormBaseParasite"/>
        </authorList>
    </citation>
    <scope>IDENTIFICATION</scope>
</reference>
<dbReference type="GO" id="GO:0042383">
    <property type="term" value="C:sarcolemma"/>
    <property type="evidence" value="ECO:0007669"/>
    <property type="project" value="TreeGrafter"/>
</dbReference>
<evidence type="ECO:0000313" key="2">
    <source>
        <dbReference type="Proteomes" id="UP000282613"/>
    </source>
</evidence>
<accession>A0A0R3VZ67</accession>
<dbReference type="EMBL" id="UYRS01002682">
    <property type="protein sequence ID" value="VDK25950.1"/>
    <property type="molecule type" value="Genomic_DNA"/>
</dbReference>
<dbReference type="GO" id="GO:0030018">
    <property type="term" value="C:Z disc"/>
    <property type="evidence" value="ECO:0007669"/>
    <property type="project" value="TreeGrafter"/>
</dbReference>
<dbReference type="OrthoDB" id="300855at2759"/>
<dbReference type="PANTHER" id="PTHR46399:SF8">
    <property type="entry name" value="B30.2_SPRY DOMAIN-CONTAINING PROTEIN"/>
    <property type="match status" value="1"/>
</dbReference>
<protein>
    <submittedName>
        <fullName evidence="3">PfkB domain-containing protein</fullName>
    </submittedName>
</protein>
<dbReference type="GO" id="GO:0005219">
    <property type="term" value="F:ryanodine-sensitive calcium-release channel activity"/>
    <property type="evidence" value="ECO:0007669"/>
    <property type="project" value="TreeGrafter"/>
</dbReference>